<gene>
    <name evidence="1" type="ORF">BN2476_2540002</name>
</gene>
<comment type="caution">
    <text evidence="1">The sequence shown here is derived from an EMBL/GenBank/DDBJ whole genome shotgun (WGS) entry which is preliminary data.</text>
</comment>
<sequence length="40" mass="4181">MGSALMFGAAVVAAIWGVDAERKPLEHVARPLSSVLDDAE</sequence>
<dbReference type="Proteomes" id="UP000195569">
    <property type="component" value="Unassembled WGS sequence"/>
</dbReference>
<proteinExistence type="predicted"/>
<evidence type="ECO:0000313" key="1">
    <source>
        <dbReference type="EMBL" id="SIT52260.1"/>
    </source>
</evidence>
<accession>A0A1N7SXN8</accession>
<name>A0A1N7SXN8_9BURK</name>
<organism evidence="1 2">
    <name type="scientific">Paraburkholderia piptadeniae</name>
    <dbReference type="NCBI Taxonomy" id="1701573"/>
    <lineage>
        <taxon>Bacteria</taxon>
        <taxon>Pseudomonadati</taxon>
        <taxon>Pseudomonadota</taxon>
        <taxon>Betaproteobacteria</taxon>
        <taxon>Burkholderiales</taxon>
        <taxon>Burkholderiaceae</taxon>
        <taxon>Paraburkholderia</taxon>
    </lineage>
</organism>
<reference evidence="1" key="1">
    <citation type="submission" date="2016-12" db="EMBL/GenBank/DDBJ databases">
        <authorList>
            <person name="Moulin L."/>
        </authorList>
    </citation>
    <scope>NUCLEOTIDE SEQUENCE [LARGE SCALE GENOMIC DNA]</scope>
    <source>
        <strain evidence="1">STM 7183</strain>
    </source>
</reference>
<dbReference type="AlphaFoldDB" id="A0A1N7SXN8"/>
<protein>
    <submittedName>
        <fullName evidence="1">Uncharacterized protein</fullName>
    </submittedName>
</protein>
<keyword evidence="2" id="KW-1185">Reference proteome</keyword>
<evidence type="ECO:0000313" key="2">
    <source>
        <dbReference type="Proteomes" id="UP000195569"/>
    </source>
</evidence>
<dbReference type="EMBL" id="CYGY02000254">
    <property type="protein sequence ID" value="SIT52260.1"/>
    <property type="molecule type" value="Genomic_DNA"/>
</dbReference>